<keyword evidence="1" id="KW-1133">Transmembrane helix</keyword>
<organism evidence="2 3">
    <name type="scientific">Peterkaempfera bronchialis</name>
    <dbReference type="NCBI Taxonomy" id="2126346"/>
    <lineage>
        <taxon>Bacteria</taxon>
        <taxon>Bacillati</taxon>
        <taxon>Actinomycetota</taxon>
        <taxon>Actinomycetes</taxon>
        <taxon>Kitasatosporales</taxon>
        <taxon>Streptomycetaceae</taxon>
        <taxon>Peterkaempfera</taxon>
    </lineage>
</organism>
<sequence length="85" mass="8062">MHIKWGALAGTAGVSFGITVAVVAAFALGTLALSRHEAAREAAAGGGDTGSSGVVGGRVALGAAVTCFAACATAVGYGIWLIAAS</sequence>
<evidence type="ECO:0000313" key="2">
    <source>
        <dbReference type="EMBL" id="AXI79427.1"/>
    </source>
</evidence>
<reference evidence="3" key="1">
    <citation type="submission" date="2018-07" db="EMBL/GenBank/DDBJ databases">
        <title>Streptacidiphilus bronchialis DSM 106435 chromosome.</title>
        <authorList>
            <person name="Batra D."/>
            <person name="Gulvik C.A."/>
        </authorList>
    </citation>
    <scope>NUCLEOTIDE SEQUENCE [LARGE SCALE GENOMIC DNA]</scope>
    <source>
        <strain evidence="3">DSM 106435</strain>
    </source>
</reference>
<dbReference type="EMBL" id="CP031264">
    <property type="protein sequence ID" value="AXI79427.1"/>
    <property type="molecule type" value="Genomic_DNA"/>
</dbReference>
<protein>
    <submittedName>
        <fullName evidence="2">Uncharacterized protein</fullName>
    </submittedName>
</protein>
<name>A0A345T0C2_9ACTN</name>
<dbReference type="RefSeq" id="WP_111492933.1">
    <property type="nucleotide sequence ID" value="NZ_CP031264.1"/>
</dbReference>
<evidence type="ECO:0000256" key="1">
    <source>
        <dbReference type="SAM" id="Phobius"/>
    </source>
</evidence>
<keyword evidence="3" id="KW-1185">Reference proteome</keyword>
<dbReference type="AlphaFoldDB" id="A0A345T0C2"/>
<evidence type="ECO:0000313" key="3">
    <source>
        <dbReference type="Proteomes" id="UP000249340"/>
    </source>
</evidence>
<gene>
    <name evidence="2" type="ORF">C7M71_020475</name>
</gene>
<dbReference type="OrthoDB" id="4249403at2"/>
<keyword evidence="1" id="KW-0472">Membrane</keyword>
<feature type="transmembrane region" description="Helical" evidence="1">
    <location>
        <begin position="59"/>
        <end position="83"/>
    </location>
</feature>
<keyword evidence="1" id="KW-0812">Transmembrane</keyword>
<proteinExistence type="predicted"/>
<dbReference type="KEGG" id="stri:C7M71_020475"/>
<dbReference type="Proteomes" id="UP000249340">
    <property type="component" value="Chromosome"/>
</dbReference>
<feature type="transmembrane region" description="Helical" evidence="1">
    <location>
        <begin position="7"/>
        <end position="28"/>
    </location>
</feature>
<accession>A0A345T0C2</accession>